<proteinExistence type="predicted"/>
<dbReference type="Gene3D" id="1.10.30.50">
    <property type="match status" value="1"/>
</dbReference>
<evidence type="ECO:0000256" key="1">
    <source>
        <dbReference type="SAM" id="MobiDB-lite"/>
    </source>
</evidence>
<evidence type="ECO:0000313" key="2">
    <source>
        <dbReference type="EMBL" id="GMA23547.1"/>
    </source>
</evidence>
<keyword evidence="3" id="KW-1185">Reference proteome</keyword>
<accession>A0ABQ6HYR4</accession>
<sequence length="305" mass="31756">MAWLTAHLPAADAARIWARLDASARHAVRLPGEDRTLGQLRADALTQLVTTSTDGTAAPATHGSERSTPSAPIGRDTAGAAEDGVLTVATDSEPTRPVPVVKTVVNVTVSADALLGLDESPAQLAGYGPVPAAVARVLASDGDATWRRILTDPTTGAVTDVSRTGYRPGVVLGDLVRTREPVCTFPGCQVPSARCDLDHIEPFDPAHSTVGQTRASNLHPVCRAHHNAKTHDGWSTRADDDGSITWSAPSGHEYRVPPTPSSPSHAPDAVSPARPRPRRAEPHDPGAPPSGTAPAPVDPLGDPPF</sequence>
<dbReference type="Proteomes" id="UP001157091">
    <property type="component" value="Unassembled WGS sequence"/>
</dbReference>
<dbReference type="EMBL" id="BSUK01000001">
    <property type="protein sequence ID" value="GMA23547.1"/>
    <property type="molecule type" value="Genomic_DNA"/>
</dbReference>
<dbReference type="InterPro" id="IPR003615">
    <property type="entry name" value="HNH_nuc"/>
</dbReference>
<reference evidence="3" key="1">
    <citation type="journal article" date="2019" name="Int. J. Syst. Evol. Microbiol.">
        <title>The Global Catalogue of Microorganisms (GCM) 10K type strain sequencing project: providing services to taxonomists for standard genome sequencing and annotation.</title>
        <authorList>
            <consortium name="The Broad Institute Genomics Platform"/>
            <consortium name="The Broad Institute Genome Sequencing Center for Infectious Disease"/>
            <person name="Wu L."/>
            <person name="Ma J."/>
        </authorList>
    </citation>
    <scope>NUCLEOTIDE SEQUENCE [LARGE SCALE GENOMIC DNA]</scope>
    <source>
        <strain evidence="3">NBRC 106348</strain>
    </source>
</reference>
<feature type="region of interest" description="Disordered" evidence="1">
    <location>
        <begin position="52"/>
        <end position="77"/>
    </location>
</feature>
<comment type="caution">
    <text evidence="2">The sequence shown here is derived from an EMBL/GenBank/DDBJ whole genome shotgun (WGS) entry which is preliminary data.</text>
</comment>
<feature type="region of interest" description="Disordered" evidence="1">
    <location>
        <begin position="228"/>
        <end position="305"/>
    </location>
</feature>
<gene>
    <name evidence="2" type="ORF">GCM10025864_13060</name>
</gene>
<organism evidence="2 3">
    <name type="scientific">Luteimicrobium album</name>
    <dbReference type="NCBI Taxonomy" id="1054550"/>
    <lineage>
        <taxon>Bacteria</taxon>
        <taxon>Bacillati</taxon>
        <taxon>Actinomycetota</taxon>
        <taxon>Actinomycetes</taxon>
        <taxon>Micrococcales</taxon>
        <taxon>Luteimicrobium</taxon>
    </lineage>
</organism>
<feature type="compositionally biased region" description="Basic and acidic residues" evidence="1">
    <location>
        <begin position="229"/>
        <end position="240"/>
    </location>
</feature>
<name>A0ABQ6HYR4_9MICO</name>
<evidence type="ECO:0008006" key="4">
    <source>
        <dbReference type="Google" id="ProtNLM"/>
    </source>
</evidence>
<dbReference type="CDD" id="cd00085">
    <property type="entry name" value="HNHc"/>
    <property type="match status" value="1"/>
</dbReference>
<evidence type="ECO:0000313" key="3">
    <source>
        <dbReference type="Proteomes" id="UP001157091"/>
    </source>
</evidence>
<protein>
    <recommendedName>
        <fullName evidence="4">HNH nuclease domain-containing protein</fullName>
    </recommendedName>
</protein>